<feature type="transmembrane region" description="Helical" evidence="10">
    <location>
        <begin position="104"/>
        <end position="124"/>
    </location>
</feature>
<evidence type="ECO:0000256" key="1">
    <source>
        <dbReference type="ARBA" id="ARBA00004477"/>
    </source>
</evidence>
<proteinExistence type="inferred from homology"/>
<dbReference type="Proteomes" id="UP001566132">
    <property type="component" value="Unassembled WGS sequence"/>
</dbReference>
<feature type="transmembrane region" description="Helical" evidence="10">
    <location>
        <begin position="136"/>
        <end position="155"/>
    </location>
</feature>
<evidence type="ECO:0000256" key="10">
    <source>
        <dbReference type="SAM" id="Phobius"/>
    </source>
</evidence>
<feature type="transmembrane region" description="Helical" evidence="10">
    <location>
        <begin position="366"/>
        <end position="386"/>
    </location>
</feature>
<keyword evidence="6" id="KW-0418">Kinase</keyword>
<feature type="transmembrane region" description="Helical" evidence="10">
    <location>
        <begin position="199"/>
        <end position="219"/>
    </location>
</feature>
<comment type="similarity">
    <text evidence="2">Belongs to the polyprenol kinase family.</text>
</comment>
<evidence type="ECO:0000256" key="3">
    <source>
        <dbReference type="ARBA" id="ARBA00012132"/>
    </source>
</evidence>
<dbReference type="PANTHER" id="PTHR13205:SF15">
    <property type="entry name" value="DOLICHOL KINASE"/>
    <property type="match status" value="1"/>
</dbReference>
<keyword evidence="9 10" id="KW-0472">Membrane</keyword>
<dbReference type="GO" id="GO:0004168">
    <property type="term" value="F:dolichol kinase activity"/>
    <property type="evidence" value="ECO:0007669"/>
    <property type="project" value="UniProtKB-EC"/>
</dbReference>
<evidence type="ECO:0000256" key="8">
    <source>
        <dbReference type="ARBA" id="ARBA00022989"/>
    </source>
</evidence>
<dbReference type="AlphaFoldDB" id="A0ABD1EZ11"/>
<comment type="caution">
    <text evidence="11">The sequence shown here is derived from an EMBL/GenBank/DDBJ whole genome shotgun (WGS) entry which is preliminary data.</text>
</comment>
<evidence type="ECO:0000256" key="9">
    <source>
        <dbReference type="ARBA" id="ARBA00023136"/>
    </source>
</evidence>
<feature type="transmembrane region" description="Helical" evidence="10">
    <location>
        <begin position="20"/>
        <end position="39"/>
    </location>
</feature>
<evidence type="ECO:0000256" key="7">
    <source>
        <dbReference type="ARBA" id="ARBA00022824"/>
    </source>
</evidence>
<comment type="subcellular location">
    <subcellularLocation>
        <location evidence="1">Endoplasmic reticulum membrane</location>
        <topology evidence="1">Multi-pass membrane protein</topology>
    </subcellularLocation>
</comment>
<keyword evidence="7" id="KW-0256">Endoplasmic reticulum</keyword>
<feature type="transmembrane region" description="Helical" evidence="10">
    <location>
        <begin position="293"/>
        <end position="313"/>
    </location>
</feature>
<dbReference type="InterPro" id="IPR032974">
    <property type="entry name" value="Polypren_kinase"/>
</dbReference>
<feature type="transmembrane region" description="Helical" evidence="10">
    <location>
        <begin position="51"/>
        <end position="67"/>
    </location>
</feature>
<evidence type="ECO:0000256" key="2">
    <source>
        <dbReference type="ARBA" id="ARBA00010794"/>
    </source>
</evidence>
<dbReference type="GO" id="GO:0005789">
    <property type="term" value="C:endoplasmic reticulum membrane"/>
    <property type="evidence" value="ECO:0007669"/>
    <property type="project" value="UniProtKB-SubCell"/>
</dbReference>
<feature type="transmembrane region" description="Helical" evidence="10">
    <location>
        <begin position="79"/>
        <end position="98"/>
    </location>
</feature>
<name>A0ABD1EZ11_HYPHA</name>
<accession>A0ABD1EZ11</accession>
<evidence type="ECO:0000256" key="5">
    <source>
        <dbReference type="ARBA" id="ARBA00022692"/>
    </source>
</evidence>
<feature type="transmembrane region" description="Helical" evidence="10">
    <location>
        <begin position="241"/>
        <end position="260"/>
    </location>
</feature>
<evidence type="ECO:0000256" key="4">
    <source>
        <dbReference type="ARBA" id="ARBA00022679"/>
    </source>
</evidence>
<dbReference type="EMBL" id="JBDJPC010000004">
    <property type="protein sequence ID" value="KAL1506238.1"/>
    <property type="molecule type" value="Genomic_DNA"/>
</dbReference>
<keyword evidence="8 10" id="KW-1133">Transmembrane helix</keyword>
<reference evidence="11 12" key="1">
    <citation type="submission" date="2024-05" db="EMBL/GenBank/DDBJ databases">
        <title>Genetic variation in Jamaican populations of the coffee berry borer (Hypothenemus hampei).</title>
        <authorList>
            <person name="Errbii M."/>
            <person name="Myrie A."/>
        </authorList>
    </citation>
    <scope>NUCLEOTIDE SEQUENCE [LARGE SCALE GENOMIC DNA]</scope>
    <source>
        <strain evidence="11">JA-Hopewell-2020-01-JO</strain>
        <tissue evidence="11">Whole body</tissue>
    </source>
</reference>
<feature type="transmembrane region" description="Helical" evidence="10">
    <location>
        <begin position="272"/>
        <end position="287"/>
    </location>
</feature>
<dbReference type="EC" id="2.7.1.108" evidence="3"/>
<keyword evidence="4" id="KW-0808">Transferase</keyword>
<feature type="transmembrane region" description="Helical" evidence="10">
    <location>
        <begin position="167"/>
        <end position="187"/>
    </location>
</feature>
<dbReference type="PANTHER" id="PTHR13205">
    <property type="entry name" value="TRANSMEMBRANE PROTEIN 15-RELATED"/>
    <property type="match status" value="1"/>
</dbReference>
<gene>
    <name evidence="11" type="ORF">ABEB36_005635</name>
</gene>
<sequence length="470" mass="52877">MSEENANFMMKNSFVTRPNAGNGLWVFLLLPISLIVSSLKHPIILTPTYKVTTTLLPSLICNSAYIIMQCYKNKKISSLNVWSLGSAISSGGLIYFWLHKRWLLSILSSIFTSFAFLTIFKFLLTKMKESFTLGEAGLISQSISVFLHSSLYNIYESCNISSLRSNMQISTLIIQIGLLGLTILSYICYKFDIRSAKTFYSTTFFIVTVTIILPLHVFLEKSPLYWIFNQIIEDVTLLKLFIYWSACCAIAILAVNNQIYYAQKASTSTRKIFHILAVLVFVPGLYLRCCFLYMASGIVLGVFFALEILRLLNIPPLGDALQDGYELFRDEKDSGFLALTPIYLLCGVSLPIWLHPSPCDVTDSAQFVMVPLLSGLSVIGIGDTMASYVGSKIGKHKWRNSLKTIEGTLACVFSQLAFFYFLFYLGLFPYLTFHYVIRIVISVVVGSLVEAKTTQIDNLVLPLIMYILLI</sequence>
<protein>
    <recommendedName>
        <fullName evidence="3">dolichol kinase</fullName>
        <ecNumber evidence="3">2.7.1.108</ecNumber>
    </recommendedName>
</protein>
<evidence type="ECO:0000313" key="11">
    <source>
        <dbReference type="EMBL" id="KAL1506238.1"/>
    </source>
</evidence>
<organism evidence="11 12">
    <name type="scientific">Hypothenemus hampei</name>
    <name type="common">Coffee berry borer</name>
    <dbReference type="NCBI Taxonomy" id="57062"/>
    <lineage>
        <taxon>Eukaryota</taxon>
        <taxon>Metazoa</taxon>
        <taxon>Ecdysozoa</taxon>
        <taxon>Arthropoda</taxon>
        <taxon>Hexapoda</taxon>
        <taxon>Insecta</taxon>
        <taxon>Pterygota</taxon>
        <taxon>Neoptera</taxon>
        <taxon>Endopterygota</taxon>
        <taxon>Coleoptera</taxon>
        <taxon>Polyphaga</taxon>
        <taxon>Cucujiformia</taxon>
        <taxon>Curculionidae</taxon>
        <taxon>Scolytinae</taxon>
        <taxon>Hypothenemus</taxon>
    </lineage>
</organism>
<feature type="transmembrane region" description="Helical" evidence="10">
    <location>
        <begin position="407"/>
        <end position="427"/>
    </location>
</feature>
<evidence type="ECO:0000313" key="12">
    <source>
        <dbReference type="Proteomes" id="UP001566132"/>
    </source>
</evidence>
<evidence type="ECO:0000256" key="6">
    <source>
        <dbReference type="ARBA" id="ARBA00022777"/>
    </source>
</evidence>
<feature type="transmembrane region" description="Helical" evidence="10">
    <location>
        <begin position="334"/>
        <end position="354"/>
    </location>
</feature>
<keyword evidence="12" id="KW-1185">Reference proteome</keyword>
<keyword evidence="5 10" id="KW-0812">Transmembrane</keyword>